<gene>
    <name evidence="3" type="ORF">FF36_06033</name>
</gene>
<dbReference type="PATRIC" id="fig|1502723.3.peg.6841"/>
<keyword evidence="3" id="KW-0436">Ligase</keyword>
<dbReference type="SUPFAM" id="SSF56801">
    <property type="entry name" value="Acetyl-CoA synthetase-like"/>
    <property type="match status" value="1"/>
</dbReference>
<dbReference type="GO" id="GO:0016878">
    <property type="term" value="F:acid-thiol ligase activity"/>
    <property type="evidence" value="ECO:0007669"/>
    <property type="project" value="UniProtKB-ARBA"/>
</dbReference>
<sequence>MTESADLPGRLRALWSAPDSAPALEVDGAWVSWGTVRALADEITRSLDGLGLGRGARIGVLLGNWTESIAAILAILGTERCLTVFNPLQPAERLAGDLERATPPAIIVPVRAWASSGLAEPVERLGISLLHTSPEGIASVRAGRADAAVTAVDAPGVAVELTTSGTTGPPKRIPLTYRQLEASVGSARGHMKPGGGERSYFEGGVAIVSVPLVHIGGLWGALQALGDARRIVLLERWTLERWLEVIREHRPRLGALPPAALRTLMSADVPVEDLASLRALTCGTAPVSPDLVDAVLERYGIHVLGVYGATEFSGAVAGWSLPDHRQWWAKKRGSVGRAFPGVGLRVVAEDGEVLPTGASGLLEIRTDQAGARADADGWTRTSDLAHLDDDGFLYIEGRADDVIIRGGFKIRPLTVREVLEEHPAVAEAAVFGLPDERLGQVPVAVVELAPGAEPIGEQELRDWCRPRMLPYEVPARALTVPELPRGVSQKVSMPDLLALFAEQGDDRGTRDLRV</sequence>
<evidence type="ECO:0000313" key="4">
    <source>
        <dbReference type="Proteomes" id="UP000032545"/>
    </source>
</evidence>
<evidence type="ECO:0000313" key="3">
    <source>
        <dbReference type="EMBL" id="KJE19698.1"/>
    </source>
</evidence>
<dbReference type="Proteomes" id="UP000032545">
    <property type="component" value="Unassembled WGS sequence"/>
</dbReference>
<dbReference type="InterPro" id="IPR025110">
    <property type="entry name" value="AMP-bd_C"/>
</dbReference>
<dbReference type="Pfam" id="PF00501">
    <property type="entry name" value="AMP-binding"/>
    <property type="match status" value="1"/>
</dbReference>
<protein>
    <submittedName>
        <fullName evidence="3">Acyl-CoA synthetase (AMP-forming)/AMP-acid ligase II</fullName>
    </submittedName>
</protein>
<dbReference type="InterPro" id="IPR045851">
    <property type="entry name" value="AMP-bd_C_sf"/>
</dbReference>
<dbReference type="Pfam" id="PF13193">
    <property type="entry name" value="AMP-binding_C"/>
    <property type="match status" value="1"/>
</dbReference>
<dbReference type="OrthoDB" id="3444674at2"/>
<accession>A0A0D8B5X2</accession>
<dbReference type="Gene3D" id="3.30.300.30">
    <property type="match status" value="1"/>
</dbReference>
<evidence type="ECO:0000259" key="2">
    <source>
        <dbReference type="Pfam" id="PF13193"/>
    </source>
</evidence>
<dbReference type="CDD" id="cd04433">
    <property type="entry name" value="AFD_class_I"/>
    <property type="match status" value="1"/>
</dbReference>
<keyword evidence="4" id="KW-1185">Reference proteome</keyword>
<dbReference type="InterPro" id="IPR000873">
    <property type="entry name" value="AMP-dep_synth/lig_dom"/>
</dbReference>
<reference evidence="3 4" key="2">
    <citation type="journal article" date="2016" name="Genome Announc.">
        <title>Permanent Draft Genome Sequences for Two Variants of Frankia sp. Strain CpI1, the First Frankia Strain Isolated from Root Nodules of Comptonia peregrina.</title>
        <authorList>
            <person name="Oshone R."/>
            <person name="Hurst S.G.IV."/>
            <person name="Abebe-Akele F."/>
            <person name="Simpson S."/>
            <person name="Morris K."/>
            <person name="Thomas W.K."/>
            <person name="Tisa L.S."/>
        </authorList>
    </citation>
    <scope>NUCLEOTIDE SEQUENCE [LARGE SCALE GENOMIC DNA]</scope>
    <source>
        <strain evidence="4">CpI1-S</strain>
    </source>
</reference>
<dbReference type="AlphaFoldDB" id="A0A0D8B5X2"/>
<feature type="domain" description="AMP-binding enzyme C-terminal" evidence="2">
    <location>
        <begin position="417"/>
        <end position="490"/>
    </location>
</feature>
<evidence type="ECO:0000259" key="1">
    <source>
        <dbReference type="Pfam" id="PF00501"/>
    </source>
</evidence>
<dbReference type="PANTHER" id="PTHR43767">
    <property type="entry name" value="LONG-CHAIN-FATTY-ACID--COA LIGASE"/>
    <property type="match status" value="1"/>
</dbReference>
<dbReference type="InterPro" id="IPR050237">
    <property type="entry name" value="ATP-dep_AMP-bd_enzyme"/>
</dbReference>
<proteinExistence type="predicted"/>
<reference evidence="4" key="1">
    <citation type="submission" date="2015-02" db="EMBL/GenBank/DDBJ databases">
        <title>Draft Genome of Frankia sp. CpI1-S.</title>
        <authorList>
            <person name="Oshone R.T."/>
            <person name="Ngom M."/>
            <person name="Ghodhbane-Gtari F."/>
            <person name="Gtari M."/>
            <person name="Morris K."/>
            <person name="Thomas K."/>
            <person name="Sen A."/>
            <person name="Tisa L.S."/>
        </authorList>
    </citation>
    <scope>NUCLEOTIDE SEQUENCE [LARGE SCALE GENOMIC DNA]</scope>
    <source>
        <strain evidence="4">CpI1-S</strain>
    </source>
</reference>
<dbReference type="InterPro" id="IPR042099">
    <property type="entry name" value="ANL_N_sf"/>
</dbReference>
<dbReference type="RefSeq" id="WP_044888446.1">
    <property type="nucleotide sequence ID" value="NZ_JYFN01000089.1"/>
</dbReference>
<name>A0A0D8B5X2_9ACTN</name>
<feature type="domain" description="AMP-dependent synthetase/ligase" evidence="1">
    <location>
        <begin position="20"/>
        <end position="368"/>
    </location>
</feature>
<dbReference type="PANTHER" id="PTHR43767:SF1">
    <property type="entry name" value="NONRIBOSOMAL PEPTIDE SYNTHASE PES1 (EUROFUNG)-RELATED"/>
    <property type="match status" value="1"/>
</dbReference>
<dbReference type="Gene3D" id="3.40.50.12780">
    <property type="entry name" value="N-terminal domain of ligase-like"/>
    <property type="match status" value="1"/>
</dbReference>
<dbReference type="EMBL" id="JYFN01000089">
    <property type="protein sequence ID" value="KJE19698.1"/>
    <property type="molecule type" value="Genomic_DNA"/>
</dbReference>
<comment type="caution">
    <text evidence="3">The sequence shown here is derived from an EMBL/GenBank/DDBJ whole genome shotgun (WGS) entry which is preliminary data.</text>
</comment>
<organism evidence="3 4">
    <name type="scientific">Frankia torreyi</name>
    <dbReference type="NCBI Taxonomy" id="1856"/>
    <lineage>
        <taxon>Bacteria</taxon>
        <taxon>Bacillati</taxon>
        <taxon>Actinomycetota</taxon>
        <taxon>Actinomycetes</taxon>
        <taxon>Frankiales</taxon>
        <taxon>Frankiaceae</taxon>
        <taxon>Frankia</taxon>
    </lineage>
</organism>